<sequence length="103" mass="11356">TVSRILKSNAFGPIAIGSNKVATIIGPSTCPFSSSGSWLQNELHGHPLDLAVEITECISSYLRNTHTHCVRSCTLPSERKRNIRHNAIFIDNIARARNNPLTF</sequence>
<evidence type="ECO:0000313" key="1">
    <source>
        <dbReference type="EMBL" id="CAD1469741.1"/>
    </source>
</evidence>
<dbReference type="Proteomes" id="UP000752696">
    <property type="component" value="Unassembled WGS sequence"/>
</dbReference>
<proteinExistence type="predicted"/>
<accession>A0A6V7GXA6</accession>
<name>A0A6V7GXA6_9HYME</name>
<feature type="non-terminal residue" evidence="1">
    <location>
        <position position="103"/>
    </location>
</feature>
<evidence type="ECO:0000313" key="2">
    <source>
        <dbReference type="Proteomes" id="UP000752696"/>
    </source>
</evidence>
<feature type="non-terminal residue" evidence="1">
    <location>
        <position position="1"/>
    </location>
</feature>
<dbReference type="EMBL" id="CAJDYZ010002879">
    <property type="protein sequence ID" value="CAD1469741.1"/>
    <property type="molecule type" value="Genomic_DNA"/>
</dbReference>
<comment type="caution">
    <text evidence="1">The sequence shown here is derived from an EMBL/GenBank/DDBJ whole genome shotgun (WGS) entry which is preliminary data.</text>
</comment>
<reference evidence="1" key="1">
    <citation type="submission" date="2020-07" db="EMBL/GenBank/DDBJ databases">
        <authorList>
            <person name="Nazaruddin N."/>
        </authorList>
    </citation>
    <scope>NUCLEOTIDE SEQUENCE</scope>
</reference>
<protein>
    <submittedName>
        <fullName evidence="1">Uncharacterized protein</fullName>
    </submittedName>
</protein>
<organism evidence="1 2">
    <name type="scientific">Heterotrigona itama</name>
    <dbReference type="NCBI Taxonomy" id="395501"/>
    <lineage>
        <taxon>Eukaryota</taxon>
        <taxon>Metazoa</taxon>
        <taxon>Ecdysozoa</taxon>
        <taxon>Arthropoda</taxon>
        <taxon>Hexapoda</taxon>
        <taxon>Insecta</taxon>
        <taxon>Pterygota</taxon>
        <taxon>Neoptera</taxon>
        <taxon>Endopterygota</taxon>
        <taxon>Hymenoptera</taxon>
        <taxon>Apocrita</taxon>
        <taxon>Aculeata</taxon>
        <taxon>Apoidea</taxon>
        <taxon>Anthophila</taxon>
        <taxon>Apidae</taxon>
        <taxon>Heterotrigona</taxon>
    </lineage>
</organism>
<keyword evidence="2" id="KW-1185">Reference proteome</keyword>
<gene>
    <name evidence="1" type="ORF">MHI_LOCUS147806</name>
</gene>
<dbReference type="AlphaFoldDB" id="A0A6V7GXA6"/>